<evidence type="ECO:0000259" key="2">
    <source>
        <dbReference type="PROSITE" id="PS51747"/>
    </source>
</evidence>
<dbReference type="GO" id="GO:0002100">
    <property type="term" value="P:tRNA wobble adenosine to inosine editing"/>
    <property type="evidence" value="ECO:0007669"/>
    <property type="project" value="TreeGrafter"/>
</dbReference>
<dbReference type="PROSITE" id="PS51747">
    <property type="entry name" value="CYT_DCMP_DEAMINASES_2"/>
    <property type="match status" value="1"/>
</dbReference>
<evidence type="ECO:0000256" key="1">
    <source>
        <dbReference type="SAM" id="SignalP"/>
    </source>
</evidence>
<feature type="domain" description="CMP/dCMP-type deaminase" evidence="2">
    <location>
        <begin position="67"/>
        <end position="196"/>
    </location>
</feature>
<dbReference type="Pfam" id="PF00383">
    <property type="entry name" value="dCMP_cyt_deam_1"/>
    <property type="match status" value="1"/>
</dbReference>
<protein>
    <submittedName>
        <fullName evidence="3">Cytidine and deoxycytidylate deaminase zinc-binding region</fullName>
    </submittedName>
</protein>
<dbReference type="CDD" id="cd01285">
    <property type="entry name" value="nucleoside_deaminase"/>
    <property type="match status" value="1"/>
</dbReference>
<gene>
    <name evidence="3" type="ORF">CT0861_10845</name>
</gene>
<dbReference type="Gene3D" id="3.40.140.10">
    <property type="entry name" value="Cytidine Deaminase, domain 2"/>
    <property type="match status" value="1"/>
</dbReference>
<evidence type="ECO:0000313" key="4">
    <source>
        <dbReference type="Proteomes" id="UP000076552"/>
    </source>
</evidence>
<reference evidence="3 4" key="1">
    <citation type="submission" date="2015-06" db="EMBL/GenBank/DDBJ databases">
        <title>Survival trade-offs in plant roots during colonization by closely related pathogenic and mutualistic fungi.</title>
        <authorList>
            <person name="Hacquard S."/>
            <person name="Kracher B."/>
            <person name="Hiruma K."/>
            <person name="Weinman A."/>
            <person name="Muench P."/>
            <person name="Garrido Oter R."/>
            <person name="Ver Loren van Themaat E."/>
            <person name="Dallerey J.-F."/>
            <person name="Damm U."/>
            <person name="Henrissat B."/>
            <person name="Lespinet O."/>
            <person name="Thon M."/>
            <person name="Kemen E."/>
            <person name="McHardy A.C."/>
            <person name="Schulze-Lefert P."/>
            <person name="O'Connell R.J."/>
        </authorList>
    </citation>
    <scope>NUCLEOTIDE SEQUENCE [LARGE SCALE GENOMIC DNA]</scope>
    <source>
        <strain evidence="3 4">0861</strain>
    </source>
</reference>
<dbReference type="PANTHER" id="PTHR11079:SF203">
    <property type="entry name" value="CMP_DCMP-TYPE DEAMINASE DOMAIN-CONTAINING PROTEIN"/>
    <property type="match status" value="1"/>
</dbReference>
<feature type="chain" id="PRO_5007829774" evidence="1">
    <location>
        <begin position="25"/>
        <end position="255"/>
    </location>
</feature>
<sequence length="255" mass="27302">MRALSLSSGLLLALLGLVLRLVAPTVGCGDGSYWRHNGLELRCSASTSQEPMPVSLLPVGDDGITFTTRAHWMRQANMALPSLCPFAAFGAVVVNHTTGGLGDLVCTGANNNSGSGNPTLHGEMVAISNCSALFVDPRGPYQMTPAEAMSAFADLTLYTNAESCPMCASAIRWAGFKEYVYGTSIETLVQKGWGQIHIGSRYVFEQSSDLPQQTRLVGPVLANETDVFFGWQFDQDALCPWGCSRDRDQGVCNPA</sequence>
<dbReference type="InterPro" id="IPR002125">
    <property type="entry name" value="CMP_dCMP_dom"/>
</dbReference>
<comment type="caution">
    <text evidence="3">The sequence shown here is derived from an EMBL/GenBank/DDBJ whole genome shotgun (WGS) entry which is preliminary data.</text>
</comment>
<feature type="signal peptide" evidence="1">
    <location>
        <begin position="1"/>
        <end position="24"/>
    </location>
</feature>
<keyword evidence="1" id="KW-0732">Signal</keyword>
<name>A0A161YGZ1_9PEZI</name>
<evidence type="ECO:0000313" key="3">
    <source>
        <dbReference type="EMBL" id="KZL71977.1"/>
    </source>
</evidence>
<dbReference type="AlphaFoldDB" id="A0A161YGZ1"/>
<dbReference type="EMBL" id="LFIV01000064">
    <property type="protein sequence ID" value="KZL71977.1"/>
    <property type="molecule type" value="Genomic_DNA"/>
</dbReference>
<dbReference type="GO" id="GO:0052717">
    <property type="term" value="F:tRNA-specific adenosine-34 deaminase activity"/>
    <property type="evidence" value="ECO:0007669"/>
    <property type="project" value="TreeGrafter"/>
</dbReference>
<keyword evidence="4" id="KW-1185">Reference proteome</keyword>
<dbReference type="Proteomes" id="UP000076552">
    <property type="component" value="Unassembled WGS sequence"/>
</dbReference>
<dbReference type="PANTHER" id="PTHR11079">
    <property type="entry name" value="CYTOSINE DEAMINASE FAMILY MEMBER"/>
    <property type="match status" value="1"/>
</dbReference>
<dbReference type="SUPFAM" id="SSF53927">
    <property type="entry name" value="Cytidine deaminase-like"/>
    <property type="match status" value="1"/>
</dbReference>
<proteinExistence type="predicted"/>
<organism evidence="3 4">
    <name type="scientific">Colletotrichum tofieldiae</name>
    <dbReference type="NCBI Taxonomy" id="708197"/>
    <lineage>
        <taxon>Eukaryota</taxon>
        <taxon>Fungi</taxon>
        <taxon>Dikarya</taxon>
        <taxon>Ascomycota</taxon>
        <taxon>Pezizomycotina</taxon>
        <taxon>Sordariomycetes</taxon>
        <taxon>Hypocreomycetidae</taxon>
        <taxon>Glomerellales</taxon>
        <taxon>Glomerellaceae</taxon>
        <taxon>Colletotrichum</taxon>
        <taxon>Colletotrichum spaethianum species complex</taxon>
    </lineage>
</organism>
<dbReference type="STRING" id="708197.A0A161YGZ1"/>
<accession>A0A161YGZ1</accession>
<dbReference type="InterPro" id="IPR016193">
    <property type="entry name" value="Cytidine_deaminase-like"/>
</dbReference>